<dbReference type="InterPro" id="IPR013196">
    <property type="entry name" value="HTH_11"/>
</dbReference>
<dbReference type="InterPro" id="IPR026881">
    <property type="entry name" value="WYL_dom"/>
</dbReference>
<dbReference type="InterPro" id="IPR036388">
    <property type="entry name" value="WH-like_DNA-bd_sf"/>
</dbReference>
<dbReference type="InterPro" id="IPR001034">
    <property type="entry name" value="DeoR_HTH"/>
</dbReference>
<proteinExistence type="predicted"/>
<dbReference type="AlphaFoldDB" id="A0A7X3MKC3"/>
<dbReference type="GO" id="GO:0003700">
    <property type="term" value="F:DNA-binding transcription factor activity"/>
    <property type="evidence" value="ECO:0007669"/>
    <property type="project" value="InterPro"/>
</dbReference>
<reference evidence="4 5" key="1">
    <citation type="submission" date="2019-12" db="EMBL/GenBank/DDBJ databases">
        <title>Sporaefaciens musculi gen. nov., sp. nov., a novel bacterium isolated from the caecum of an obese mouse.</title>
        <authorList>
            <person name="Rasmussen T.S."/>
            <person name="Streidl T."/>
            <person name="Hitch T.C.A."/>
            <person name="Wortmann E."/>
            <person name="Deptula P."/>
            <person name="Hansen M."/>
            <person name="Nielsen D.S."/>
            <person name="Clavel T."/>
            <person name="Vogensen F.K."/>
        </authorList>
    </citation>
    <scope>NUCLEOTIDE SEQUENCE [LARGE SCALE GENOMIC DNA]</scope>
    <source>
        <strain evidence="4 5">WCA-9-b2</strain>
    </source>
</reference>
<dbReference type="PANTHER" id="PTHR34580">
    <property type="match status" value="1"/>
</dbReference>
<comment type="caution">
    <text evidence="4">The sequence shown here is derived from an EMBL/GenBank/DDBJ whole genome shotgun (WGS) entry which is preliminary data.</text>
</comment>
<dbReference type="PROSITE" id="PS52050">
    <property type="entry name" value="WYL"/>
    <property type="match status" value="1"/>
</dbReference>
<dbReference type="PANTHER" id="PTHR34580:SF1">
    <property type="entry name" value="PROTEIN PAFC"/>
    <property type="match status" value="1"/>
</dbReference>
<name>A0A7X3MKC3_9FIRM</name>
<accession>A0A7X3MKC3</accession>
<gene>
    <name evidence="4" type="ORF">GN277_22510</name>
</gene>
<organism evidence="4 5">
    <name type="scientific">Sporofaciens musculi</name>
    <dbReference type="NCBI Taxonomy" id="2681861"/>
    <lineage>
        <taxon>Bacteria</taxon>
        <taxon>Bacillati</taxon>
        <taxon>Bacillota</taxon>
        <taxon>Clostridia</taxon>
        <taxon>Lachnospirales</taxon>
        <taxon>Lachnospiraceae</taxon>
        <taxon>Sporofaciens</taxon>
    </lineage>
</organism>
<dbReference type="Pfam" id="PF08279">
    <property type="entry name" value="HTH_11"/>
    <property type="match status" value="1"/>
</dbReference>
<keyword evidence="1" id="KW-0805">Transcription regulation</keyword>
<dbReference type="EMBL" id="WUQX01000001">
    <property type="protein sequence ID" value="MXP78023.1"/>
    <property type="molecule type" value="Genomic_DNA"/>
</dbReference>
<dbReference type="InterPro" id="IPR028349">
    <property type="entry name" value="PafC-like"/>
</dbReference>
<evidence type="ECO:0000313" key="5">
    <source>
        <dbReference type="Proteomes" id="UP000460412"/>
    </source>
</evidence>
<dbReference type="PIRSF" id="PIRSF016838">
    <property type="entry name" value="PafC"/>
    <property type="match status" value="1"/>
</dbReference>
<dbReference type="RefSeq" id="WP_159754017.1">
    <property type="nucleotide sequence ID" value="NZ_WUQX01000001.1"/>
</dbReference>
<protein>
    <submittedName>
        <fullName evidence="4">WYL domain-containing protein</fullName>
    </submittedName>
</protein>
<dbReference type="Pfam" id="PF25583">
    <property type="entry name" value="WCX"/>
    <property type="match status" value="1"/>
</dbReference>
<dbReference type="SUPFAM" id="SSF46785">
    <property type="entry name" value="Winged helix' DNA-binding domain"/>
    <property type="match status" value="1"/>
</dbReference>
<dbReference type="InterPro" id="IPR051534">
    <property type="entry name" value="CBASS_pafABC_assoc_protein"/>
</dbReference>
<keyword evidence="5" id="KW-1185">Reference proteome</keyword>
<dbReference type="PROSITE" id="PS51000">
    <property type="entry name" value="HTH_DEOR_2"/>
    <property type="match status" value="1"/>
</dbReference>
<feature type="domain" description="HTH deoR-type" evidence="3">
    <location>
        <begin position="2"/>
        <end position="61"/>
    </location>
</feature>
<dbReference type="Proteomes" id="UP000460412">
    <property type="component" value="Unassembled WGS sequence"/>
</dbReference>
<keyword evidence="2" id="KW-0804">Transcription</keyword>
<dbReference type="InterPro" id="IPR036390">
    <property type="entry name" value="WH_DNA-bd_sf"/>
</dbReference>
<sequence>MQESRLFRILYYLLNKGHATAPELAEKFEVSVRTIYRDVDAISSAGIPIYVTTGRKGGIQFLDDYVLGKTFFSDSEKLEILSSLQSLSAVQYPEVDTSLNKLRAIFQIGLIDWLDVDFSRWGSAAKIENRMFRQLKQAIFENREITFDYYNATGESGKRNVYPYKLVYKDKAWYLYAFCLLRNENRLFRFSRIKNLILTEVRFERKADIDQYHSVFPMPEEIGDLIDLELEFTLDVGYRLFDTLDDTAITKHEKGYTVKLTLPENNWLYDFLMSFGNKVTIIQPKSIRQTLITKHEAARAHHKGE</sequence>
<evidence type="ECO:0000256" key="1">
    <source>
        <dbReference type="ARBA" id="ARBA00023015"/>
    </source>
</evidence>
<evidence type="ECO:0000256" key="2">
    <source>
        <dbReference type="ARBA" id="ARBA00023163"/>
    </source>
</evidence>
<evidence type="ECO:0000259" key="3">
    <source>
        <dbReference type="PROSITE" id="PS51000"/>
    </source>
</evidence>
<dbReference type="Pfam" id="PF13280">
    <property type="entry name" value="WYL"/>
    <property type="match status" value="1"/>
</dbReference>
<evidence type="ECO:0000313" key="4">
    <source>
        <dbReference type="EMBL" id="MXP78023.1"/>
    </source>
</evidence>
<dbReference type="InterPro" id="IPR057727">
    <property type="entry name" value="WCX_dom"/>
</dbReference>
<dbReference type="Gene3D" id="1.10.10.10">
    <property type="entry name" value="Winged helix-like DNA-binding domain superfamily/Winged helix DNA-binding domain"/>
    <property type="match status" value="1"/>
</dbReference>